<evidence type="ECO:0000256" key="3">
    <source>
        <dbReference type="ARBA" id="ARBA00023163"/>
    </source>
</evidence>
<dbReference type="PANTHER" id="PTHR30055">
    <property type="entry name" value="HTH-TYPE TRANSCRIPTIONAL REGULATOR RUTR"/>
    <property type="match status" value="1"/>
</dbReference>
<evidence type="ECO:0000256" key="1">
    <source>
        <dbReference type="ARBA" id="ARBA00023015"/>
    </source>
</evidence>
<dbReference type="Proteomes" id="UP001428817">
    <property type="component" value="Unassembled WGS sequence"/>
</dbReference>
<dbReference type="PANTHER" id="PTHR30055:SF234">
    <property type="entry name" value="HTH-TYPE TRANSCRIPTIONAL REGULATOR BETI"/>
    <property type="match status" value="1"/>
</dbReference>
<evidence type="ECO:0000313" key="7">
    <source>
        <dbReference type="Proteomes" id="UP001428817"/>
    </source>
</evidence>
<feature type="domain" description="HTH tetR-type" evidence="5">
    <location>
        <begin position="16"/>
        <end position="76"/>
    </location>
</feature>
<dbReference type="Pfam" id="PF00440">
    <property type="entry name" value="TetR_N"/>
    <property type="match status" value="1"/>
</dbReference>
<dbReference type="InterPro" id="IPR023772">
    <property type="entry name" value="DNA-bd_HTH_TetR-type_CS"/>
</dbReference>
<keyword evidence="3" id="KW-0804">Transcription</keyword>
<dbReference type="PROSITE" id="PS50977">
    <property type="entry name" value="HTH_TETR_2"/>
    <property type="match status" value="1"/>
</dbReference>
<feature type="DNA-binding region" description="H-T-H motif" evidence="4">
    <location>
        <begin position="39"/>
        <end position="58"/>
    </location>
</feature>
<evidence type="ECO:0000313" key="6">
    <source>
        <dbReference type="EMBL" id="GAA5146406.1"/>
    </source>
</evidence>
<name>A0ABP9PGY9_9PSEU</name>
<dbReference type="InterPro" id="IPR001647">
    <property type="entry name" value="HTH_TetR"/>
</dbReference>
<dbReference type="PRINTS" id="PR00455">
    <property type="entry name" value="HTHTETR"/>
</dbReference>
<keyword evidence="2 4" id="KW-0238">DNA-binding</keyword>
<dbReference type="SUPFAM" id="SSF46689">
    <property type="entry name" value="Homeodomain-like"/>
    <property type="match status" value="1"/>
</dbReference>
<proteinExistence type="predicted"/>
<gene>
    <name evidence="6" type="ORF">GCM10023321_05810</name>
</gene>
<dbReference type="EMBL" id="BAABJP010000001">
    <property type="protein sequence ID" value="GAA5146406.1"/>
    <property type="molecule type" value="Genomic_DNA"/>
</dbReference>
<evidence type="ECO:0000256" key="2">
    <source>
        <dbReference type="ARBA" id="ARBA00023125"/>
    </source>
</evidence>
<reference evidence="7" key="1">
    <citation type="journal article" date="2019" name="Int. J. Syst. Evol. Microbiol.">
        <title>The Global Catalogue of Microorganisms (GCM) 10K type strain sequencing project: providing services to taxonomists for standard genome sequencing and annotation.</title>
        <authorList>
            <consortium name="The Broad Institute Genomics Platform"/>
            <consortium name="The Broad Institute Genome Sequencing Center for Infectious Disease"/>
            <person name="Wu L."/>
            <person name="Ma J."/>
        </authorList>
    </citation>
    <scope>NUCLEOTIDE SEQUENCE [LARGE SCALE GENOMIC DNA]</scope>
    <source>
        <strain evidence="7">JCM 18303</strain>
    </source>
</reference>
<comment type="caution">
    <text evidence="6">The sequence shown here is derived from an EMBL/GenBank/DDBJ whole genome shotgun (WGS) entry which is preliminary data.</text>
</comment>
<dbReference type="Gene3D" id="1.10.357.10">
    <property type="entry name" value="Tetracycline Repressor, domain 2"/>
    <property type="match status" value="1"/>
</dbReference>
<dbReference type="PROSITE" id="PS01081">
    <property type="entry name" value="HTH_TETR_1"/>
    <property type="match status" value="1"/>
</dbReference>
<protein>
    <recommendedName>
        <fullName evidence="5">HTH tetR-type domain-containing protein</fullName>
    </recommendedName>
</protein>
<organism evidence="6 7">
    <name type="scientific">Pseudonocardia eucalypti</name>
    <dbReference type="NCBI Taxonomy" id="648755"/>
    <lineage>
        <taxon>Bacteria</taxon>
        <taxon>Bacillati</taxon>
        <taxon>Actinomycetota</taxon>
        <taxon>Actinomycetes</taxon>
        <taxon>Pseudonocardiales</taxon>
        <taxon>Pseudonocardiaceae</taxon>
        <taxon>Pseudonocardia</taxon>
    </lineage>
</organism>
<accession>A0ABP9PGY9</accession>
<evidence type="ECO:0000259" key="5">
    <source>
        <dbReference type="PROSITE" id="PS50977"/>
    </source>
</evidence>
<sequence length="226" mass="24796">MTEAEVDRPRLRRSSDEIRGLLHAAATTFFARNGYAGTSTRAIATEAGVSETLLFRHFGTKSGLFEATTLERLRTGVDQFLARWERNHRRNDAGIGTEAHAREFLADLLRFTRDQRGVMFAIITVDAAEDEDIVTIQATALATFQKLLAAVQRHVLTDADGELFPGVKPELTASAVAACVMCVTVLDDWLFREGICQPGVAEIDQEVIDYVLDGVGHRGEHGAPPT</sequence>
<dbReference type="RefSeq" id="WP_185058818.1">
    <property type="nucleotide sequence ID" value="NZ_BAABJP010000001.1"/>
</dbReference>
<dbReference type="InterPro" id="IPR009057">
    <property type="entry name" value="Homeodomain-like_sf"/>
</dbReference>
<evidence type="ECO:0000256" key="4">
    <source>
        <dbReference type="PROSITE-ProRule" id="PRU00335"/>
    </source>
</evidence>
<keyword evidence="1" id="KW-0805">Transcription regulation</keyword>
<dbReference type="InterPro" id="IPR050109">
    <property type="entry name" value="HTH-type_TetR-like_transc_reg"/>
</dbReference>
<keyword evidence="7" id="KW-1185">Reference proteome</keyword>